<evidence type="ECO:0000256" key="3">
    <source>
        <dbReference type="ARBA" id="ARBA00004479"/>
    </source>
</evidence>
<evidence type="ECO:0000256" key="6">
    <source>
        <dbReference type="ARBA" id="ARBA00022723"/>
    </source>
</evidence>
<dbReference type="EMBL" id="CP049057">
    <property type="protein sequence ID" value="QIE58818.1"/>
    <property type="molecule type" value="Genomic_DNA"/>
</dbReference>
<dbReference type="InterPro" id="IPR040230">
    <property type="entry name" value="TIKI1/2-like"/>
</dbReference>
<dbReference type="GO" id="GO:0030178">
    <property type="term" value="P:negative regulation of Wnt signaling pathway"/>
    <property type="evidence" value="ECO:0007669"/>
    <property type="project" value="InterPro"/>
</dbReference>
<protein>
    <submittedName>
        <fullName evidence="13">TraB/GumN family protein</fullName>
    </submittedName>
</protein>
<keyword evidence="4" id="KW-0645">Protease</keyword>
<keyword evidence="11" id="KW-0472">Membrane</keyword>
<sequence>MQKRLLFLLIGVCLITYSYGQDRSNYKLLWEITKEGKSSKSYVFGTMHLQDERVFKFSDSVIPAIKATDVFALELDPTLVGGELSERFEKLQGGENMYRKILSEEEYELLANKFMEVNGSSIEDYPMSHPLMIEAAISPSFKNETDKRTFLDVHLFGVASHFNKEITGLEALEDQFPEVETLPESEIRENILQLIDLDEAEAKQQQERLIELYFNGSLEEIYYLVNGLGSIDAVMKSRNETIVQSMDSIMKDKTLFAGVGAAHLPGNDGVLDLLKKKGYNVRAVTATFKNPEFEYELTPTIETWKENRYKKAGYSVRTPGDALAIPMMGDVESFTVADLYSGGTFNYFHLDYRNSEYDGSKEMINKIIENQLADEGSELLSRREIQQDGKTGTEAIMKVGGETMRAQYFEIDKILYVFLIENKLNELTTQYANAFFDSILFFEPEAPSPIWELKNDALGAYSIKVKGAVKSLSREVPAPENPEIFYKLTIYTTVDVENETFNIVRYNDQPDGYYINDSSIFDEQVETLLNSRGKVISGPTAIERDGVNGASYEVIFGDNFHARAEAYFRGNRFHFILSQKTNEEEKVLEDDTFLKSFKFEPYQALKLDTVISVNNRYEVKLPQHVTETESIAYGAIDAYTDNKGFVALDEAAGGSYFFQWIETKPYLHAESLDTFYDDYAQQLLEYNDTIISSKSSLLGGLPSRQVIMHNKDTHVRQKMEFLLDGKNLILMLAYVGDAEMDRVDQYFQNFKITGGALKFDLEASKMSLISKNLKSKDSIVFEEAKGAFDYYIFDEKEEKELAALLDYQFIDSDDDYSVKNLIIDELATINSKKTLKTLVRFYNAAYSTNAAKIKVLEVLPSLGTTEAYEQYFSLLKTKAPIRLEDANYSVFQNVMKKPELALKKSEVLLSLLEKEQFRDKIVSRYAQQISYDSINAPTLKKYTDEILSYFETDAKKYVDTLQRKKFQYLTYGLISNYLTLVNNTDTLNASTKRALLTIGESTEEKSWISVRALIVALKRKVKISSTVLNDKLENFYSRYELMEALIETNNKEQITAKYLDVVEFGKLSLYNYAGEDSGYYPDRINSLGEFTYKGEIYHVYTATYLSDNIDYLGVVKSGTINLESLEPFTSFMDWEGYNDENWEQAASKLIKK</sequence>
<dbReference type="GO" id="GO:0016020">
    <property type="term" value="C:membrane"/>
    <property type="evidence" value="ECO:0007669"/>
    <property type="project" value="UniProtKB-SubCell"/>
</dbReference>
<dbReference type="GO" id="GO:0006508">
    <property type="term" value="P:proteolysis"/>
    <property type="evidence" value="ECO:0007669"/>
    <property type="project" value="UniProtKB-KW"/>
</dbReference>
<evidence type="ECO:0000313" key="14">
    <source>
        <dbReference type="Proteomes" id="UP000505306"/>
    </source>
</evidence>
<evidence type="ECO:0000256" key="5">
    <source>
        <dbReference type="ARBA" id="ARBA00022692"/>
    </source>
</evidence>
<evidence type="ECO:0000256" key="2">
    <source>
        <dbReference type="ARBA" id="ARBA00001941"/>
    </source>
</evidence>
<dbReference type="Proteomes" id="UP000505306">
    <property type="component" value="Chromosome"/>
</dbReference>
<reference evidence="13 14" key="1">
    <citation type="submission" date="2020-02" db="EMBL/GenBank/DDBJ databases">
        <title>Complete genome sequence of Flavobacteriaceae bacterium.</title>
        <authorList>
            <person name="Kim S.-J."/>
            <person name="Kim Y.-S."/>
            <person name="Kim K.-H."/>
        </authorList>
    </citation>
    <scope>NUCLEOTIDE SEQUENCE [LARGE SCALE GENOMIC DNA]</scope>
    <source>
        <strain evidence="13 14">RR4-40</strain>
    </source>
</reference>
<dbReference type="PANTHER" id="PTHR31120:SF6">
    <property type="entry name" value="METALLOPROTEASE TIKI HOMOLOG"/>
    <property type="match status" value="1"/>
</dbReference>
<keyword evidence="5" id="KW-0812">Transmembrane</keyword>
<evidence type="ECO:0000256" key="11">
    <source>
        <dbReference type="ARBA" id="ARBA00023136"/>
    </source>
</evidence>
<dbReference type="KEGG" id="mgel:G5B37_04350"/>
<keyword evidence="8" id="KW-0378">Hydrolase</keyword>
<keyword evidence="9" id="KW-1133">Transmembrane helix</keyword>
<gene>
    <name evidence="13" type="ORF">G5B37_04350</name>
</gene>
<dbReference type="InterPro" id="IPR002816">
    <property type="entry name" value="TraB/PrgY/GumN_fam"/>
</dbReference>
<keyword evidence="14" id="KW-1185">Reference proteome</keyword>
<evidence type="ECO:0000256" key="1">
    <source>
        <dbReference type="ARBA" id="ARBA00001936"/>
    </source>
</evidence>
<dbReference type="PANTHER" id="PTHR31120">
    <property type="entry name" value="METALLOPROTEASE TIKI"/>
    <property type="match status" value="1"/>
</dbReference>
<dbReference type="GO" id="GO:0046872">
    <property type="term" value="F:metal ion binding"/>
    <property type="evidence" value="ECO:0007669"/>
    <property type="project" value="UniProtKB-KW"/>
</dbReference>
<evidence type="ECO:0000256" key="10">
    <source>
        <dbReference type="ARBA" id="ARBA00023049"/>
    </source>
</evidence>
<keyword evidence="10" id="KW-0482">Metalloprotease</keyword>
<proteinExistence type="predicted"/>
<evidence type="ECO:0000256" key="4">
    <source>
        <dbReference type="ARBA" id="ARBA00022670"/>
    </source>
</evidence>
<comment type="cofactor">
    <cofactor evidence="1">
        <name>Mn(2+)</name>
        <dbReference type="ChEBI" id="CHEBI:29035"/>
    </cofactor>
</comment>
<dbReference type="RefSeq" id="WP_164678847.1">
    <property type="nucleotide sequence ID" value="NZ_CP049057.1"/>
</dbReference>
<evidence type="ECO:0000256" key="7">
    <source>
        <dbReference type="ARBA" id="ARBA00022729"/>
    </source>
</evidence>
<evidence type="ECO:0000256" key="12">
    <source>
        <dbReference type="ARBA" id="ARBA00023180"/>
    </source>
</evidence>
<evidence type="ECO:0000256" key="8">
    <source>
        <dbReference type="ARBA" id="ARBA00022801"/>
    </source>
</evidence>
<dbReference type="CDD" id="cd14789">
    <property type="entry name" value="Tiki"/>
    <property type="match status" value="1"/>
</dbReference>
<name>A0A6G6GJU7_9FLAO</name>
<comment type="cofactor">
    <cofactor evidence="2">
        <name>Co(2+)</name>
        <dbReference type="ChEBI" id="CHEBI:48828"/>
    </cofactor>
</comment>
<keyword evidence="12" id="KW-0325">Glycoprotein</keyword>
<dbReference type="AlphaFoldDB" id="A0A6G6GJU7"/>
<evidence type="ECO:0000256" key="9">
    <source>
        <dbReference type="ARBA" id="ARBA00022989"/>
    </source>
</evidence>
<dbReference type="GO" id="GO:0004222">
    <property type="term" value="F:metalloendopeptidase activity"/>
    <property type="evidence" value="ECO:0007669"/>
    <property type="project" value="TreeGrafter"/>
</dbReference>
<accession>A0A6G6GJU7</accession>
<comment type="subcellular location">
    <subcellularLocation>
        <location evidence="3">Membrane</location>
        <topology evidence="3">Single-pass type I membrane protein</topology>
    </subcellularLocation>
</comment>
<organism evidence="13 14">
    <name type="scientific">Rasiella rasia</name>
    <dbReference type="NCBI Taxonomy" id="2744027"/>
    <lineage>
        <taxon>Bacteria</taxon>
        <taxon>Pseudomonadati</taxon>
        <taxon>Bacteroidota</taxon>
        <taxon>Flavobacteriia</taxon>
        <taxon>Flavobacteriales</taxon>
        <taxon>Flavobacteriaceae</taxon>
        <taxon>Rasiella</taxon>
    </lineage>
</organism>
<dbReference type="Pfam" id="PF01963">
    <property type="entry name" value="TraB_PrgY_gumN"/>
    <property type="match status" value="1"/>
</dbReference>
<keyword evidence="7" id="KW-0732">Signal</keyword>
<keyword evidence="6" id="KW-0479">Metal-binding</keyword>
<evidence type="ECO:0000313" key="13">
    <source>
        <dbReference type="EMBL" id="QIE58818.1"/>
    </source>
</evidence>